<dbReference type="GO" id="GO:0005524">
    <property type="term" value="F:ATP binding"/>
    <property type="evidence" value="ECO:0007669"/>
    <property type="project" value="UniProtKB-KW"/>
</dbReference>
<dbReference type="Gene3D" id="3.40.50.300">
    <property type="entry name" value="P-loop containing nucleotide triphosphate hydrolases"/>
    <property type="match status" value="1"/>
</dbReference>
<feature type="domain" description="ABC transporter" evidence="5">
    <location>
        <begin position="3"/>
        <end position="252"/>
    </location>
</feature>
<dbReference type="InterPro" id="IPR017871">
    <property type="entry name" value="ABC_transporter-like_CS"/>
</dbReference>
<dbReference type="Proteomes" id="UP001469365">
    <property type="component" value="Unassembled WGS sequence"/>
</dbReference>
<dbReference type="PROSITE" id="PS00211">
    <property type="entry name" value="ABC_TRANSPORTER_1"/>
    <property type="match status" value="1"/>
</dbReference>
<sequence>MLIETQALTKQYRHQRGWLSRAEAVTAVDRVSLQLEQGMTLGLVGESGSGKSTLSRLLLGLEPATSGRILYRGEDITGWSFRRMQPLRAKMQLVFQNSFASFDPLFTVEQIVAEPLLNGPKLSAQERRNKVLELLSLVELDQRYLKRYPHELSGGQQQRVGIARALAPGPELLVCDEPFSSLDFPLRKTMLGLLLRLKRQLGLTVLFITHDLSLVSELCDRVAVMYRGQVVETLPGGQIAGTCTHPYTRQLWQAVPVQAPRYRKPRDLQMKET</sequence>
<keyword evidence="3" id="KW-0547">Nucleotide-binding</keyword>
<dbReference type="InterPro" id="IPR050319">
    <property type="entry name" value="ABC_transp_ATP-bind"/>
</dbReference>
<dbReference type="EMBL" id="JBBPCC010000022">
    <property type="protein sequence ID" value="MEK8131663.1"/>
    <property type="molecule type" value="Genomic_DNA"/>
</dbReference>
<comment type="similarity">
    <text evidence="1">Belongs to the ABC transporter superfamily.</text>
</comment>
<evidence type="ECO:0000259" key="5">
    <source>
        <dbReference type="PROSITE" id="PS50893"/>
    </source>
</evidence>
<protein>
    <submittedName>
        <fullName evidence="6">Dipeptide/oligopeptide/nickel ABC transporter ATP-binding protein</fullName>
    </submittedName>
</protein>
<dbReference type="SUPFAM" id="SSF52540">
    <property type="entry name" value="P-loop containing nucleoside triphosphate hydrolases"/>
    <property type="match status" value="1"/>
</dbReference>
<keyword evidence="2" id="KW-0813">Transport</keyword>
<dbReference type="InterPro" id="IPR003593">
    <property type="entry name" value="AAA+_ATPase"/>
</dbReference>
<gene>
    <name evidence="6" type="ORF">WMW72_27530</name>
</gene>
<evidence type="ECO:0000313" key="7">
    <source>
        <dbReference type="Proteomes" id="UP001469365"/>
    </source>
</evidence>
<dbReference type="PANTHER" id="PTHR43776">
    <property type="entry name" value="TRANSPORT ATP-BINDING PROTEIN"/>
    <property type="match status" value="1"/>
</dbReference>
<reference evidence="6 7" key="1">
    <citation type="submission" date="2024-04" db="EMBL/GenBank/DDBJ databases">
        <title>draft genome sequnece of Paenibacillus filicis.</title>
        <authorList>
            <person name="Kim D.-U."/>
        </authorList>
    </citation>
    <scope>NUCLEOTIDE SEQUENCE [LARGE SCALE GENOMIC DNA]</scope>
    <source>
        <strain evidence="6 7">KACC14197</strain>
    </source>
</reference>
<dbReference type="CDD" id="cd03257">
    <property type="entry name" value="ABC_NikE_OppD_transporters"/>
    <property type="match status" value="1"/>
</dbReference>
<evidence type="ECO:0000256" key="4">
    <source>
        <dbReference type="ARBA" id="ARBA00022840"/>
    </source>
</evidence>
<dbReference type="RefSeq" id="WP_341418794.1">
    <property type="nucleotide sequence ID" value="NZ_JBBPCC010000022.1"/>
</dbReference>
<keyword evidence="7" id="KW-1185">Reference proteome</keyword>
<proteinExistence type="inferred from homology"/>
<evidence type="ECO:0000313" key="6">
    <source>
        <dbReference type="EMBL" id="MEK8131663.1"/>
    </source>
</evidence>
<dbReference type="InterPro" id="IPR027417">
    <property type="entry name" value="P-loop_NTPase"/>
</dbReference>
<name>A0ABU9DS04_9BACL</name>
<dbReference type="PROSITE" id="PS50893">
    <property type="entry name" value="ABC_TRANSPORTER_2"/>
    <property type="match status" value="1"/>
</dbReference>
<organism evidence="6 7">
    <name type="scientific">Paenibacillus filicis</name>
    <dbReference type="NCBI Taxonomy" id="669464"/>
    <lineage>
        <taxon>Bacteria</taxon>
        <taxon>Bacillati</taxon>
        <taxon>Bacillota</taxon>
        <taxon>Bacilli</taxon>
        <taxon>Bacillales</taxon>
        <taxon>Paenibacillaceae</taxon>
        <taxon>Paenibacillus</taxon>
    </lineage>
</organism>
<comment type="caution">
    <text evidence="6">The sequence shown here is derived from an EMBL/GenBank/DDBJ whole genome shotgun (WGS) entry which is preliminary data.</text>
</comment>
<keyword evidence="4 6" id="KW-0067">ATP-binding</keyword>
<dbReference type="PANTHER" id="PTHR43776:SF7">
    <property type="entry name" value="D,D-DIPEPTIDE TRANSPORT ATP-BINDING PROTEIN DDPF-RELATED"/>
    <property type="match status" value="1"/>
</dbReference>
<evidence type="ECO:0000256" key="3">
    <source>
        <dbReference type="ARBA" id="ARBA00022741"/>
    </source>
</evidence>
<dbReference type="SMART" id="SM00382">
    <property type="entry name" value="AAA"/>
    <property type="match status" value="1"/>
</dbReference>
<dbReference type="InterPro" id="IPR003439">
    <property type="entry name" value="ABC_transporter-like_ATP-bd"/>
</dbReference>
<accession>A0ABU9DS04</accession>
<evidence type="ECO:0000256" key="1">
    <source>
        <dbReference type="ARBA" id="ARBA00005417"/>
    </source>
</evidence>
<evidence type="ECO:0000256" key="2">
    <source>
        <dbReference type="ARBA" id="ARBA00022448"/>
    </source>
</evidence>
<dbReference type="Pfam" id="PF00005">
    <property type="entry name" value="ABC_tran"/>
    <property type="match status" value="1"/>
</dbReference>